<reference evidence="2" key="1">
    <citation type="submission" date="2020-01" db="EMBL/GenBank/DDBJ databases">
        <title>Genome sequence of Kobresia littledalei, the first chromosome-level genome in the family Cyperaceae.</title>
        <authorList>
            <person name="Qu G."/>
        </authorList>
    </citation>
    <scope>NUCLEOTIDE SEQUENCE</scope>
    <source>
        <strain evidence="2">C.B.Clarke</strain>
        <tissue evidence="2">Leaf</tissue>
    </source>
</reference>
<feature type="compositionally biased region" description="Polar residues" evidence="1">
    <location>
        <begin position="120"/>
        <end position="138"/>
    </location>
</feature>
<dbReference type="PANTHER" id="PTHR31110:SF2">
    <property type="entry name" value="PESTICIDAL CRYSTAL CRY8BA PROTEIN"/>
    <property type="match status" value="1"/>
</dbReference>
<evidence type="ECO:0000313" key="3">
    <source>
        <dbReference type="Proteomes" id="UP000623129"/>
    </source>
</evidence>
<evidence type="ECO:0000313" key="2">
    <source>
        <dbReference type="EMBL" id="KAF3320708.1"/>
    </source>
</evidence>
<dbReference type="AlphaFoldDB" id="A0A833QI65"/>
<dbReference type="EMBL" id="SWLB01000028">
    <property type="protein sequence ID" value="KAF3320708.1"/>
    <property type="molecule type" value="Genomic_DNA"/>
</dbReference>
<feature type="compositionally biased region" description="Acidic residues" evidence="1">
    <location>
        <begin position="73"/>
        <end position="82"/>
    </location>
</feature>
<dbReference type="PANTHER" id="PTHR31110">
    <property type="entry name" value="PESTICIDAL CRYSTAL CRY8BA PROTEIN"/>
    <property type="match status" value="1"/>
</dbReference>
<sequence length="1215" mass="136771">MFTEGLDPHSLKWIRENQASAATHRRMDPLRRTGTGTVLSVPPLEKFRSGHLPRTSIPVSHTLRRDSSASGSDMDESSDTEPEIYPSRYSADSSPHEDIINRRIPRAASRYAYYSSDGYTEMSSSRDTMFSQKPQSTKPVRVDNYVHEQEEESDSGGSSEFSRQPVRANGRAGVNIRSGPYNSSYAPSVASSTAEFGVKAGRSVKLPAEKGTSDAPSAPPIHDYTEDTDSDIRHETDQMSRPADPRNAGLGPRETPLHATKEPDVPSQNARSVSLTFNRFFFAFYINNLLSEICCSVQGPWYSIFAYEACFRLCLNSWAKGCMEAPIFLQNECLLLRNAFGLKNILLQPEEELLAKNSSELVNEGAVSKPKKAVGRLKVQVRRVRMSLDMPTGCASLSAIATPRLESIKYHLYNAQSSLSSGWESFRRVRVLPQVPTSSSFTKHSIAYVHAGAKYIKEVSSLLKISATTLRSSSAIDSVQETYTCQLRLKSMPDDELVPMQPGSGESHVFFPDSLGDDLIMDVYDSKGNCCGRVVAQVASIAEDLTDKVRWWPMYSGPQRELVGRVQLYVTYATTNDENNPLKCGSIAETVAYDITLEVAMKSLKFEQRNLVLHGTWKWLLAEFASYYGVSDEYAKLRYLTYVMDVATPTADCLSLVHDMLLPVVMKSRSNNNLSHQENRILAEIEEQAEQLLALVFENYKSLDESFLSGMEEVFRSPSGVPAPALGPAVKLYTLLHDILSQEAQIKLCCYFQTAARKRMRRHLLETDEFINGHADVSVVDVVTFTSAYRKVISLCNNTRDEIFTDIEIHNQHILPSFVDLPHLAANIYCAELGNRLRAFLVKCPPSSPSPPVADLVIATADFQKDLTSWNIRSEKTVDAKELFHLYIILWIEDKRRVLAEACRLDEVKWSGVRTQHMTTPFVDNMFDRLIDTLNEYEVIISRWPEYTIVLENAIADVEKAIVHALEKQYADVLAPLKESLTPKKFGLKYVQKLTKRKPTVPYAIPEELGVLLNSMKRLLDVVLPRIEGHLRSWESCLQGGAGGAAAGERLSEAAVILRSKFRNYTNAVVEKLVENTRLQGTTKLKKIMKDSKEMGMESDIKSRMQPLMEQLKETINQLNKVFESQLFISVCRGFWERMGQDILSFLEHRKENRAWFKAAKVTVNCLDDTFASKMQELLGNSLQESDLQPPRKIMEVRSILCQDTHMHKSSSAYY</sequence>
<dbReference type="OrthoDB" id="1896158at2759"/>
<accession>A0A833QI65</accession>
<keyword evidence="3" id="KW-1185">Reference proteome</keyword>
<feature type="compositionally biased region" description="Basic and acidic residues" evidence="1">
    <location>
        <begin position="255"/>
        <end position="264"/>
    </location>
</feature>
<comment type="caution">
    <text evidence="2">The sequence shown here is derived from an EMBL/GenBank/DDBJ whole genome shotgun (WGS) entry which is preliminary data.</text>
</comment>
<dbReference type="Proteomes" id="UP000623129">
    <property type="component" value="Unassembled WGS sequence"/>
</dbReference>
<name>A0A833QI65_9POAL</name>
<proteinExistence type="predicted"/>
<evidence type="ECO:0000256" key="1">
    <source>
        <dbReference type="SAM" id="MobiDB-lite"/>
    </source>
</evidence>
<organism evidence="2 3">
    <name type="scientific">Carex littledalei</name>
    <dbReference type="NCBI Taxonomy" id="544730"/>
    <lineage>
        <taxon>Eukaryota</taxon>
        <taxon>Viridiplantae</taxon>
        <taxon>Streptophyta</taxon>
        <taxon>Embryophyta</taxon>
        <taxon>Tracheophyta</taxon>
        <taxon>Spermatophyta</taxon>
        <taxon>Magnoliopsida</taxon>
        <taxon>Liliopsida</taxon>
        <taxon>Poales</taxon>
        <taxon>Cyperaceae</taxon>
        <taxon>Cyperoideae</taxon>
        <taxon>Cariceae</taxon>
        <taxon>Carex</taxon>
        <taxon>Carex subgen. Euthyceras</taxon>
    </lineage>
</organism>
<feature type="region of interest" description="Disordered" evidence="1">
    <location>
        <begin position="120"/>
        <end position="188"/>
    </location>
</feature>
<feature type="region of interest" description="Disordered" evidence="1">
    <location>
        <begin position="207"/>
        <end position="266"/>
    </location>
</feature>
<feature type="region of interest" description="Disordered" evidence="1">
    <location>
        <begin position="20"/>
        <end position="96"/>
    </location>
</feature>
<gene>
    <name evidence="2" type="ORF">FCM35_KLT14842</name>
</gene>
<protein>
    <submittedName>
        <fullName evidence="2">Uncharacterized protein</fullName>
    </submittedName>
</protein>